<evidence type="ECO:0000256" key="1">
    <source>
        <dbReference type="SAM" id="MobiDB-lite"/>
    </source>
</evidence>
<accession>A0A973W077</accession>
<comment type="caution">
    <text evidence="2">The sequence shown here is derived from an EMBL/GenBank/DDBJ whole genome shotgun (WGS) entry which is preliminary data.</text>
</comment>
<name>A0A973W077_9BRAD</name>
<feature type="compositionally biased region" description="Polar residues" evidence="1">
    <location>
        <begin position="15"/>
        <end position="34"/>
    </location>
</feature>
<protein>
    <submittedName>
        <fullName evidence="2">Uncharacterized protein</fullName>
    </submittedName>
</protein>
<feature type="region of interest" description="Disordered" evidence="1">
    <location>
        <begin position="1"/>
        <end position="34"/>
    </location>
</feature>
<proteinExistence type="predicted"/>
<reference evidence="2" key="1">
    <citation type="submission" date="2020-06" db="EMBL/GenBank/DDBJ databases">
        <title>Whole Genome Sequence of Bradyrhizobium sp. Strain 1S1.</title>
        <authorList>
            <person name="Bromfield E.S.P."/>
            <person name="Cloutier S."/>
        </authorList>
    </citation>
    <scope>NUCLEOTIDE SEQUENCE [LARGE SCALE GENOMIC DNA]</scope>
    <source>
        <strain evidence="2">1S1</strain>
    </source>
</reference>
<evidence type="ECO:0000313" key="2">
    <source>
        <dbReference type="EMBL" id="NVI45173.1"/>
    </source>
</evidence>
<gene>
    <name evidence="2" type="ORF">HAP48_019865</name>
</gene>
<sequence>MSVVGNGNMGVGNESAATKSGPQKQMTAAMSQQGTHVMGDNECAQQKLVRLVGCRDPKVKPGLSIGAKQFGQTNR</sequence>
<dbReference type="RefSeq" id="WP_166204569.1">
    <property type="nucleotide sequence ID" value="NZ_CP088285.1"/>
</dbReference>
<organism evidence="2">
    <name type="scientific">Bradyrhizobium septentrionale</name>
    <dbReference type="NCBI Taxonomy" id="1404411"/>
    <lineage>
        <taxon>Bacteria</taxon>
        <taxon>Pseudomonadati</taxon>
        <taxon>Pseudomonadota</taxon>
        <taxon>Alphaproteobacteria</taxon>
        <taxon>Hyphomicrobiales</taxon>
        <taxon>Nitrobacteraceae</taxon>
        <taxon>Bradyrhizobium</taxon>
    </lineage>
</organism>
<dbReference type="AlphaFoldDB" id="A0A973W077"/>
<dbReference type="EMBL" id="JAAOLE020000001">
    <property type="protein sequence ID" value="NVI45173.1"/>
    <property type="molecule type" value="Genomic_DNA"/>
</dbReference>